<dbReference type="InterPro" id="IPR013783">
    <property type="entry name" value="Ig-like_fold"/>
</dbReference>
<dbReference type="Proteomes" id="UP000503441">
    <property type="component" value="Chromosome"/>
</dbReference>
<proteinExistence type="predicted"/>
<feature type="transmembrane region" description="Helical" evidence="1">
    <location>
        <begin position="139"/>
        <end position="157"/>
    </location>
</feature>
<keyword evidence="1" id="KW-0812">Transmembrane</keyword>
<dbReference type="EMBL" id="CP049933">
    <property type="protein sequence ID" value="QIM18092.1"/>
    <property type="molecule type" value="Genomic_DNA"/>
</dbReference>
<evidence type="ECO:0008006" key="4">
    <source>
        <dbReference type="Google" id="ProtNLM"/>
    </source>
</evidence>
<gene>
    <name evidence="2" type="ORF">G7066_04435</name>
</gene>
<dbReference type="RefSeq" id="WP_166329373.1">
    <property type="nucleotide sequence ID" value="NZ_CP049933.1"/>
</dbReference>
<keyword evidence="3" id="KW-1185">Reference proteome</keyword>
<keyword evidence="1" id="KW-1133">Transmembrane helix</keyword>
<sequence length="164" mass="16656">MTWTYSVSNPGTAALNSVLVEDHDADGKLVFSHTIPSLAAGASVTLEADGVAIAGQYRNTVTVTAADPIAAGELVAADDSYYFGVAAGITPIPGPEKTLSRMIDGTTTVEETGATPTAKGIATQSADLARTGASSGSPFVLTLVFVLLVGAGSLLLMRRMPSRA</sequence>
<accession>A0ABX6JV02</accession>
<dbReference type="Gene3D" id="2.60.40.10">
    <property type="entry name" value="Immunoglobulins"/>
    <property type="match status" value="1"/>
</dbReference>
<reference evidence="2 3" key="1">
    <citation type="submission" date="2020-03" db="EMBL/GenBank/DDBJ databases">
        <title>Leucobacter sp. nov., isolated from beetles.</title>
        <authorList>
            <person name="Hyun D.-W."/>
            <person name="Bae J.-W."/>
        </authorList>
    </citation>
    <scope>NUCLEOTIDE SEQUENCE [LARGE SCALE GENOMIC DNA]</scope>
    <source>
        <strain evidence="2 3">HDW9A</strain>
    </source>
</reference>
<organism evidence="2 3">
    <name type="scientific">Leucobacter coleopterorum</name>
    <dbReference type="NCBI Taxonomy" id="2714933"/>
    <lineage>
        <taxon>Bacteria</taxon>
        <taxon>Bacillati</taxon>
        <taxon>Actinomycetota</taxon>
        <taxon>Actinomycetes</taxon>
        <taxon>Micrococcales</taxon>
        <taxon>Microbacteriaceae</taxon>
        <taxon>Leucobacter</taxon>
    </lineage>
</organism>
<evidence type="ECO:0000256" key="1">
    <source>
        <dbReference type="SAM" id="Phobius"/>
    </source>
</evidence>
<keyword evidence="1" id="KW-0472">Membrane</keyword>
<name>A0ABX6JV02_9MICO</name>
<protein>
    <recommendedName>
        <fullName evidence="4">LPXTG-motif cell wall anchor domain-containing protein</fullName>
    </recommendedName>
</protein>
<evidence type="ECO:0000313" key="3">
    <source>
        <dbReference type="Proteomes" id="UP000503441"/>
    </source>
</evidence>
<evidence type="ECO:0000313" key="2">
    <source>
        <dbReference type="EMBL" id="QIM18092.1"/>
    </source>
</evidence>